<comment type="caution">
    <text evidence="2">The sequence shown here is derived from an EMBL/GenBank/DDBJ whole genome shotgun (WGS) entry which is preliminary data.</text>
</comment>
<feature type="chain" id="PRO_5015151442" evidence="1">
    <location>
        <begin position="18"/>
        <end position="53"/>
    </location>
</feature>
<gene>
    <name evidence="2" type="ORF">RchiOBHm_Chr1g0363371</name>
</gene>
<evidence type="ECO:0000313" key="2">
    <source>
        <dbReference type="EMBL" id="PRQ58812.1"/>
    </source>
</evidence>
<sequence>MAPITTILCFILSQIHFLLTPQFYSPTIHNFRSENPVWILPLGTSSLYTSAAI</sequence>
<feature type="signal peptide" evidence="1">
    <location>
        <begin position="1"/>
        <end position="17"/>
    </location>
</feature>
<name>A0A2P6SJF7_ROSCH</name>
<protein>
    <submittedName>
        <fullName evidence="2">Uncharacterized protein</fullName>
    </submittedName>
</protein>
<dbReference type="EMBL" id="PDCK01000039">
    <property type="protein sequence ID" value="PRQ58812.1"/>
    <property type="molecule type" value="Genomic_DNA"/>
</dbReference>
<dbReference type="Gramene" id="PRQ58812">
    <property type="protein sequence ID" value="PRQ58812"/>
    <property type="gene ID" value="RchiOBHm_Chr1g0363371"/>
</dbReference>
<reference evidence="2 3" key="1">
    <citation type="journal article" date="2018" name="Nat. Genet.">
        <title>The Rosa genome provides new insights in the design of modern roses.</title>
        <authorList>
            <person name="Bendahmane M."/>
        </authorList>
    </citation>
    <scope>NUCLEOTIDE SEQUENCE [LARGE SCALE GENOMIC DNA]</scope>
    <source>
        <strain evidence="3">cv. Old Blush</strain>
    </source>
</reference>
<organism evidence="2 3">
    <name type="scientific">Rosa chinensis</name>
    <name type="common">China rose</name>
    <dbReference type="NCBI Taxonomy" id="74649"/>
    <lineage>
        <taxon>Eukaryota</taxon>
        <taxon>Viridiplantae</taxon>
        <taxon>Streptophyta</taxon>
        <taxon>Embryophyta</taxon>
        <taxon>Tracheophyta</taxon>
        <taxon>Spermatophyta</taxon>
        <taxon>Magnoliopsida</taxon>
        <taxon>eudicotyledons</taxon>
        <taxon>Gunneridae</taxon>
        <taxon>Pentapetalae</taxon>
        <taxon>rosids</taxon>
        <taxon>fabids</taxon>
        <taxon>Rosales</taxon>
        <taxon>Rosaceae</taxon>
        <taxon>Rosoideae</taxon>
        <taxon>Rosoideae incertae sedis</taxon>
        <taxon>Rosa</taxon>
    </lineage>
</organism>
<proteinExistence type="predicted"/>
<dbReference type="AlphaFoldDB" id="A0A2P6SJF7"/>
<accession>A0A2P6SJF7</accession>
<evidence type="ECO:0000256" key="1">
    <source>
        <dbReference type="SAM" id="SignalP"/>
    </source>
</evidence>
<keyword evidence="1" id="KW-0732">Signal</keyword>
<dbReference type="Proteomes" id="UP000238479">
    <property type="component" value="Chromosome 1"/>
</dbReference>
<evidence type="ECO:0000313" key="3">
    <source>
        <dbReference type="Proteomes" id="UP000238479"/>
    </source>
</evidence>
<keyword evidence="3" id="KW-1185">Reference proteome</keyword>